<organism evidence="1 2">
    <name type="scientific">Nonomuraea glycinis</name>
    <dbReference type="NCBI Taxonomy" id="2047744"/>
    <lineage>
        <taxon>Bacteria</taxon>
        <taxon>Bacillati</taxon>
        <taxon>Actinomycetota</taxon>
        <taxon>Actinomycetes</taxon>
        <taxon>Streptosporangiales</taxon>
        <taxon>Streptosporangiaceae</taxon>
        <taxon>Nonomuraea</taxon>
    </lineage>
</organism>
<dbReference type="EMBL" id="BMNK01000011">
    <property type="protein sequence ID" value="GGP12075.1"/>
    <property type="molecule type" value="Genomic_DNA"/>
</dbReference>
<sequence>MIAIILVALMIVAIVTSELIMRCSAVSEESVESPAEIAGD</sequence>
<name>A0A918E8G9_9ACTN</name>
<reference evidence="1" key="2">
    <citation type="submission" date="2020-09" db="EMBL/GenBank/DDBJ databases">
        <authorList>
            <person name="Sun Q."/>
            <person name="Zhou Y."/>
        </authorList>
    </citation>
    <scope>NUCLEOTIDE SEQUENCE</scope>
    <source>
        <strain evidence="1">CGMCC 4.7430</strain>
    </source>
</reference>
<accession>A0A918E8G9</accession>
<protein>
    <submittedName>
        <fullName evidence="1">Uncharacterized protein</fullName>
    </submittedName>
</protein>
<dbReference type="RefSeq" id="WP_263652776.1">
    <property type="nucleotide sequence ID" value="NZ_BMNK01000011.1"/>
</dbReference>
<reference evidence="1" key="1">
    <citation type="journal article" date="2014" name="Int. J. Syst. Evol. Microbiol.">
        <title>Complete genome sequence of Corynebacterium casei LMG S-19264T (=DSM 44701T), isolated from a smear-ripened cheese.</title>
        <authorList>
            <consortium name="US DOE Joint Genome Institute (JGI-PGF)"/>
            <person name="Walter F."/>
            <person name="Albersmeier A."/>
            <person name="Kalinowski J."/>
            <person name="Ruckert C."/>
        </authorList>
    </citation>
    <scope>NUCLEOTIDE SEQUENCE</scope>
    <source>
        <strain evidence="1">CGMCC 4.7430</strain>
    </source>
</reference>
<dbReference type="Proteomes" id="UP000660745">
    <property type="component" value="Unassembled WGS sequence"/>
</dbReference>
<gene>
    <name evidence="1" type="ORF">GCM10012278_58380</name>
</gene>
<comment type="caution">
    <text evidence="1">The sequence shown here is derived from an EMBL/GenBank/DDBJ whole genome shotgun (WGS) entry which is preliminary data.</text>
</comment>
<keyword evidence="2" id="KW-1185">Reference proteome</keyword>
<evidence type="ECO:0000313" key="2">
    <source>
        <dbReference type="Proteomes" id="UP000660745"/>
    </source>
</evidence>
<proteinExistence type="predicted"/>
<dbReference type="AlphaFoldDB" id="A0A918E8G9"/>
<evidence type="ECO:0000313" key="1">
    <source>
        <dbReference type="EMBL" id="GGP12075.1"/>
    </source>
</evidence>